<reference evidence="1" key="1">
    <citation type="submission" date="2020-05" db="EMBL/GenBank/DDBJ databases">
        <title>Large-scale comparative analyses of tick genomes elucidate their genetic diversity and vector capacities.</title>
        <authorList>
            <person name="Jia N."/>
            <person name="Wang J."/>
            <person name="Shi W."/>
            <person name="Du L."/>
            <person name="Sun Y."/>
            <person name="Zhan W."/>
            <person name="Jiang J."/>
            <person name="Wang Q."/>
            <person name="Zhang B."/>
            <person name="Ji P."/>
            <person name="Sakyi L.B."/>
            <person name="Cui X."/>
            <person name="Yuan T."/>
            <person name="Jiang B."/>
            <person name="Yang W."/>
            <person name="Lam T.T.-Y."/>
            <person name="Chang Q."/>
            <person name="Ding S."/>
            <person name="Wang X."/>
            <person name="Zhu J."/>
            <person name="Ruan X."/>
            <person name="Zhao L."/>
            <person name="Wei J."/>
            <person name="Que T."/>
            <person name="Du C."/>
            <person name="Cheng J."/>
            <person name="Dai P."/>
            <person name="Han X."/>
            <person name="Huang E."/>
            <person name="Gao Y."/>
            <person name="Liu J."/>
            <person name="Shao H."/>
            <person name="Ye R."/>
            <person name="Li L."/>
            <person name="Wei W."/>
            <person name="Wang X."/>
            <person name="Wang C."/>
            <person name="Yang T."/>
            <person name="Huo Q."/>
            <person name="Li W."/>
            <person name="Guo W."/>
            <person name="Chen H."/>
            <person name="Zhou L."/>
            <person name="Ni X."/>
            <person name="Tian J."/>
            <person name="Zhou Y."/>
            <person name="Sheng Y."/>
            <person name="Liu T."/>
            <person name="Pan Y."/>
            <person name="Xia L."/>
            <person name="Li J."/>
            <person name="Zhao F."/>
            <person name="Cao W."/>
        </authorList>
    </citation>
    <scope>NUCLEOTIDE SEQUENCE</scope>
    <source>
        <strain evidence="1">Dsil-2018</strain>
    </source>
</reference>
<name>A0ACB8CY64_DERSI</name>
<organism evidence="1 2">
    <name type="scientific">Dermacentor silvarum</name>
    <name type="common">Tick</name>
    <dbReference type="NCBI Taxonomy" id="543639"/>
    <lineage>
        <taxon>Eukaryota</taxon>
        <taxon>Metazoa</taxon>
        <taxon>Ecdysozoa</taxon>
        <taxon>Arthropoda</taxon>
        <taxon>Chelicerata</taxon>
        <taxon>Arachnida</taxon>
        <taxon>Acari</taxon>
        <taxon>Parasitiformes</taxon>
        <taxon>Ixodida</taxon>
        <taxon>Ixodoidea</taxon>
        <taxon>Ixodidae</taxon>
        <taxon>Rhipicephalinae</taxon>
        <taxon>Dermacentor</taxon>
    </lineage>
</organism>
<sequence>MADTRMDDDGSSETEDGEEGMGWQVVTNRRSRSAGKAWAAGGTAHLTKELQGKEIANKGADGADKLKRRIVKASKMPQLPEEHRKIIIRPRGGLNLNKVSTTAIGEAIVEAAGLTEDQAKGGIVCPNFTQNIVVGSTPNFDHAERYVRLKSITVMKAEYEVSAYETAPHSTCKGVIRRVNLNDNQSIITKKVVHEYNPTALAAQRIKATGSVIVLLTDSRCPISSNMGQP</sequence>
<accession>A0ACB8CY64</accession>
<gene>
    <name evidence="1" type="ORF">HPB49_015423</name>
</gene>
<evidence type="ECO:0000313" key="2">
    <source>
        <dbReference type="Proteomes" id="UP000821865"/>
    </source>
</evidence>
<protein>
    <submittedName>
        <fullName evidence="1">Uncharacterized protein</fullName>
    </submittedName>
</protein>
<comment type="caution">
    <text evidence="1">The sequence shown here is derived from an EMBL/GenBank/DDBJ whole genome shotgun (WGS) entry which is preliminary data.</text>
</comment>
<evidence type="ECO:0000313" key="1">
    <source>
        <dbReference type="EMBL" id="KAH7954073.1"/>
    </source>
</evidence>
<keyword evidence="2" id="KW-1185">Reference proteome</keyword>
<dbReference type="Proteomes" id="UP000821865">
    <property type="component" value="Chromosome 4"/>
</dbReference>
<proteinExistence type="predicted"/>
<dbReference type="EMBL" id="CM023473">
    <property type="protein sequence ID" value="KAH7954073.1"/>
    <property type="molecule type" value="Genomic_DNA"/>
</dbReference>